<dbReference type="SUPFAM" id="SSF53901">
    <property type="entry name" value="Thiolase-like"/>
    <property type="match status" value="2"/>
</dbReference>
<dbReference type="InterPro" id="IPR016039">
    <property type="entry name" value="Thiolase-like"/>
</dbReference>
<gene>
    <name evidence="5" type="ORF">CG716_01155</name>
</gene>
<dbReference type="AlphaFoldDB" id="A0A255E428"/>
<reference evidence="5 6" key="1">
    <citation type="submission" date="2017-07" db="EMBL/GenBank/DDBJ databases">
        <title>The new phylogeny of genus Mycobacterium.</title>
        <authorList>
            <person name="Tortoli E."/>
            <person name="Trovato A."/>
            <person name="Cirillo D.M."/>
        </authorList>
    </citation>
    <scope>NUCLEOTIDE SEQUENCE [LARGE SCALE GENOMIC DNA]</scope>
    <source>
        <strain evidence="5 6">ATCC 33027</strain>
    </source>
</reference>
<dbReference type="Proteomes" id="UP000216063">
    <property type="component" value="Unassembled WGS sequence"/>
</dbReference>
<keyword evidence="3" id="KW-0012">Acyltransferase</keyword>
<accession>A0A255E428</accession>
<dbReference type="GO" id="GO:0016746">
    <property type="term" value="F:acyltransferase activity"/>
    <property type="evidence" value="ECO:0007669"/>
    <property type="project" value="UniProtKB-KW"/>
</dbReference>
<dbReference type="Gene3D" id="2.40.50.840">
    <property type="match status" value="1"/>
</dbReference>
<proteinExistence type="inferred from homology"/>
<sequence length="507" mass="53536">MSRRDADPRDGQEAAELMASAAGAALAASGLDGSDVDWIGATAGLTRYADPARLVAERIDAGAAHTVLAHIGVMQQTLVSHACRAVQNGAHQVALVVGGEAHYRKVRAAARGLESYVTTQAPAVVPDESLTSPDFDASMSHPAEVAAGLSATPAYYALIDSFWRSQNGRGIEEHRDELARVYSRFSAVARNNPDAVRANGYRAEELRDPSANNPMLAFPYTKLLATTWTVDQGCALVITTHRHADELGIPDTARCYPVVAVESNHVVPVAARTRLSQPAAMRIIGETISGRMGYDVSEIELLDLYSAFPAPVFIGAQALRVPAGRDLTLTGGMSFAGGPLNSYVLHAIAAAAQRLTSSDAHAALVSSVSGLYTKQGALVITAEAPPEPFETIDVTDAVADEEPQLPVVVDAQGAARVVAYTVVFDGDRPERAIAVVDLADGSRAVARSHDQELMASALTDDLVGAEVVLRDGIFTTADQTESQRLLVYPASTGSATPVTYRPESETR</sequence>
<dbReference type="EMBL" id="NOZR01000001">
    <property type="protein sequence ID" value="OYN82843.1"/>
    <property type="molecule type" value="Genomic_DNA"/>
</dbReference>
<name>A0A255E428_9MYCO</name>
<feature type="domain" description="Thiolase-like protein type 1 additional C-terminal" evidence="4">
    <location>
        <begin position="400"/>
        <end position="470"/>
    </location>
</feature>
<dbReference type="Gene3D" id="3.40.47.10">
    <property type="match status" value="1"/>
</dbReference>
<dbReference type="Pfam" id="PF18313">
    <property type="entry name" value="TLP1_add_C"/>
    <property type="match status" value="1"/>
</dbReference>
<protein>
    <recommendedName>
        <fullName evidence="4">Thiolase-like protein type 1 additional C-terminal domain-containing protein</fullName>
    </recommendedName>
</protein>
<evidence type="ECO:0000256" key="3">
    <source>
        <dbReference type="ARBA" id="ARBA00023315"/>
    </source>
</evidence>
<comment type="similarity">
    <text evidence="1">Belongs to the thiolase-like superfamily. Thiolase family.</text>
</comment>
<keyword evidence="6" id="KW-1185">Reference proteome</keyword>
<comment type="caution">
    <text evidence="5">The sequence shown here is derived from an EMBL/GenBank/DDBJ whole genome shotgun (WGS) entry which is preliminary data.</text>
</comment>
<keyword evidence="2" id="KW-0808">Transferase</keyword>
<dbReference type="PANTHER" id="PTHR18919">
    <property type="entry name" value="ACETYL-COA C-ACYLTRANSFERASE"/>
    <property type="match status" value="1"/>
</dbReference>
<dbReference type="PANTHER" id="PTHR18919:SF139">
    <property type="entry name" value="THIOLASE-LIKE PROTEIN TYPE 1 ADDITIONAL C-TERMINAL DOMAIN-CONTAINING PROTEIN"/>
    <property type="match status" value="1"/>
</dbReference>
<evidence type="ECO:0000313" key="6">
    <source>
        <dbReference type="Proteomes" id="UP000216063"/>
    </source>
</evidence>
<evidence type="ECO:0000259" key="4">
    <source>
        <dbReference type="Pfam" id="PF18313"/>
    </source>
</evidence>
<evidence type="ECO:0000256" key="1">
    <source>
        <dbReference type="ARBA" id="ARBA00010982"/>
    </source>
</evidence>
<organism evidence="5 6">
    <name type="scientific">Mycolicibacterium sphagni</name>
    <dbReference type="NCBI Taxonomy" id="1786"/>
    <lineage>
        <taxon>Bacteria</taxon>
        <taxon>Bacillati</taxon>
        <taxon>Actinomycetota</taxon>
        <taxon>Actinomycetes</taxon>
        <taxon>Mycobacteriales</taxon>
        <taxon>Mycobacteriaceae</taxon>
        <taxon>Mycolicibacterium</taxon>
    </lineage>
</organism>
<dbReference type="InterPro" id="IPR040771">
    <property type="entry name" value="TLP1_add_C"/>
</dbReference>
<evidence type="ECO:0000256" key="2">
    <source>
        <dbReference type="ARBA" id="ARBA00022679"/>
    </source>
</evidence>
<evidence type="ECO:0000313" key="5">
    <source>
        <dbReference type="EMBL" id="OYN82843.1"/>
    </source>
</evidence>